<keyword evidence="2" id="KW-1185">Reference proteome</keyword>
<dbReference type="InParanoid" id="Q7RA69"/>
<reference evidence="1 2" key="1">
    <citation type="journal article" date="2002" name="Nature">
        <title>Genome sequence and comparative analysis of the model rodent malaria parasite Plasmodium yoelii yoelii.</title>
        <authorList>
            <person name="Carlton J.M."/>
            <person name="Angiuoli S.V."/>
            <person name="Suh B.B."/>
            <person name="Kooij T.W."/>
            <person name="Pertea M."/>
            <person name="Silva J.C."/>
            <person name="Ermolaeva M.D."/>
            <person name="Allen J.E."/>
            <person name="Selengut J.D."/>
            <person name="Koo H.L."/>
            <person name="Peterson J.D."/>
            <person name="Pop M."/>
            <person name="Kosack D.S."/>
            <person name="Shumway M.F."/>
            <person name="Bidwell S.L."/>
            <person name="Shallom S.J."/>
            <person name="van Aken S.E."/>
            <person name="Riedmuller S.B."/>
            <person name="Feldblyum T.V."/>
            <person name="Cho J.K."/>
            <person name="Quackenbush J."/>
            <person name="Sedegah M."/>
            <person name="Shoaibi A."/>
            <person name="Cummings L.M."/>
            <person name="Florens L."/>
            <person name="Yates J.R."/>
            <person name="Raine J.D."/>
            <person name="Sinden R.E."/>
            <person name="Harris M.A."/>
            <person name="Cunningham D.A."/>
            <person name="Preiser P.R."/>
            <person name="Bergman L.W."/>
            <person name="Vaidya A.B."/>
            <person name="van Lin L.H."/>
            <person name="Janse C.J."/>
            <person name="Waters A.P."/>
            <person name="Smith H.O."/>
            <person name="White O.R."/>
            <person name="Salzberg S.L."/>
            <person name="Venter J.C."/>
            <person name="Fraser C.M."/>
            <person name="Hoffman S.L."/>
            <person name="Gardner M.J."/>
            <person name="Carucci D.J."/>
        </authorList>
    </citation>
    <scope>NUCLEOTIDE SEQUENCE [LARGE SCALE GENOMIC DNA]</scope>
    <source>
        <strain evidence="1 2">17XNL</strain>
    </source>
</reference>
<sequence length="17" mass="1978">MFVLLLIILQNIFVSNT</sequence>
<evidence type="ECO:0000313" key="1">
    <source>
        <dbReference type="EMBL" id="EAA18879.1"/>
    </source>
</evidence>
<feature type="non-terminal residue" evidence="1">
    <location>
        <position position="17"/>
    </location>
</feature>
<dbReference type="AlphaFoldDB" id="Q7RA69"/>
<proteinExistence type="predicted"/>
<dbReference type="EMBL" id="AABL01002271">
    <property type="protein sequence ID" value="EAA18879.1"/>
    <property type="molecule type" value="Genomic_DNA"/>
</dbReference>
<name>Q7RA69_PLAYO</name>
<dbReference type="Proteomes" id="UP000008553">
    <property type="component" value="Unassembled WGS sequence"/>
</dbReference>
<organism evidence="1 2">
    <name type="scientific">Plasmodium yoelii yoelii</name>
    <dbReference type="NCBI Taxonomy" id="73239"/>
    <lineage>
        <taxon>Eukaryota</taxon>
        <taxon>Sar</taxon>
        <taxon>Alveolata</taxon>
        <taxon>Apicomplexa</taxon>
        <taxon>Aconoidasida</taxon>
        <taxon>Haemosporida</taxon>
        <taxon>Plasmodiidae</taxon>
        <taxon>Plasmodium</taxon>
        <taxon>Plasmodium (Vinckeia)</taxon>
    </lineage>
</organism>
<comment type="caution">
    <text evidence="1">The sequence shown here is derived from an EMBL/GenBank/DDBJ whole genome shotgun (WGS) entry which is preliminary data.</text>
</comment>
<dbReference type="PaxDb" id="73239-Q7RA69"/>
<evidence type="ECO:0000313" key="2">
    <source>
        <dbReference type="Proteomes" id="UP000008553"/>
    </source>
</evidence>
<accession>Q7RA69</accession>
<gene>
    <name evidence="1" type="ORF">PY06634</name>
</gene>
<protein>
    <submittedName>
        <fullName evidence="1">Uncharacterized protein</fullName>
    </submittedName>
</protein>